<protein>
    <submittedName>
        <fullName evidence="1">Uncharacterized protein</fullName>
    </submittedName>
</protein>
<reference evidence="1 2" key="1">
    <citation type="journal article" date="2020" name="bioRxiv">
        <title>Sequence and annotation of 42 cannabis genomes reveals extensive copy number variation in cannabinoid synthesis and pathogen resistance genes.</title>
        <authorList>
            <person name="Mckernan K.J."/>
            <person name="Helbert Y."/>
            <person name="Kane L.T."/>
            <person name="Ebling H."/>
            <person name="Zhang L."/>
            <person name="Liu B."/>
            <person name="Eaton Z."/>
            <person name="Mclaughlin S."/>
            <person name="Kingan S."/>
            <person name="Baybayan P."/>
            <person name="Concepcion G."/>
            <person name="Jordan M."/>
            <person name="Riva A."/>
            <person name="Barbazuk W."/>
            <person name="Harkins T."/>
        </authorList>
    </citation>
    <scope>NUCLEOTIDE SEQUENCE [LARGE SCALE GENOMIC DNA]</scope>
    <source>
        <strain evidence="2">cv. Jamaican Lion 4</strain>
        <tissue evidence="1">Leaf</tissue>
    </source>
</reference>
<comment type="caution">
    <text evidence="1">The sequence shown here is derived from an EMBL/GenBank/DDBJ whole genome shotgun (WGS) entry which is preliminary data.</text>
</comment>
<proteinExistence type="predicted"/>
<dbReference type="EMBL" id="JAATIP010000225">
    <property type="protein sequence ID" value="KAF4358489.1"/>
    <property type="molecule type" value="Genomic_DNA"/>
</dbReference>
<sequence>MQLTRNFFLNY</sequence>
<dbReference type="Proteomes" id="UP000525078">
    <property type="component" value="Unassembled WGS sequence"/>
</dbReference>
<organism evidence="1 2">
    <name type="scientific">Cannabis sativa</name>
    <name type="common">Hemp</name>
    <name type="synonym">Marijuana</name>
    <dbReference type="NCBI Taxonomy" id="3483"/>
    <lineage>
        <taxon>Eukaryota</taxon>
        <taxon>Viridiplantae</taxon>
        <taxon>Streptophyta</taxon>
        <taxon>Embryophyta</taxon>
        <taxon>Tracheophyta</taxon>
        <taxon>Spermatophyta</taxon>
        <taxon>Magnoliopsida</taxon>
        <taxon>eudicotyledons</taxon>
        <taxon>Gunneridae</taxon>
        <taxon>Pentapetalae</taxon>
        <taxon>rosids</taxon>
        <taxon>fabids</taxon>
        <taxon>Rosales</taxon>
        <taxon>Cannabaceae</taxon>
        <taxon>Cannabis</taxon>
    </lineage>
</organism>
<evidence type="ECO:0000313" key="2">
    <source>
        <dbReference type="Proteomes" id="UP000525078"/>
    </source>
</evidence>
<gene>
    <name evidence="1" type="ORF">F8388_005145</name>
</gene>
<name>A0A7J6EL79_CANSA</name>
<evidence type="ECO:0000313" key="1">
    <source>
        <dbReference type="EMBL" id="KAF4358489.1"/>
    </source>
</evidence>
<accession>A0A7J6EL79</accession>